<feature type="domain" description="Succinylglutamate desuccinylase/Aspartoacylase catalytic" evidence="5">
    <location>
        <begin position="47"/>
        <end position="193"/>
    </location>
</feature>
<dbReference type="InterPro" id="IPR055438">
    <property type="entry name" value="AstE_AspA_cat"/>
</dbReference>
<keyword evidence="4" id="KW-0862">Zinc</keyword>
<dbReference type="Gene3D" id="3.40.630.10">
    <property type="entry name" value="Zn peptidases"/>
    <property type="match status" value="1"/>
</dbReference>
<gene>
    <name evidence="6" type="ORF">G8770_19890</name>
</gene>
<evidence type="ECO:0000313" key="6">
    <source>
        <dbReference type="EMBL" id="NHO67813.1"/>
    </source>
</evidence>
<accession>A0A9E5MP07</accession>
<keyword evidence="7" id="KW-1185">Reference proteome</keyword>
<organism evidence="6 7">
    <name type="scientific">Pseudomaricurvus hydrocarbonicus</name>
    <dbReference type="NCBI Taxonomy" id="1470433"/>
    <lineage>
        <taxon>Bacteria</taxon>
        <taxon>Pseudomonadati</taxon>
        <taxon>Pseudomonadota</taxon>
        <taxon>Gammaproteobacteria</taxon>
        <taxon>Cellvibrionales</taxon>
        <taxon>Cellvibrionaceae</taxon>
        <taxon>Pseudomaricurvus</taxon>
    </lineage>
</organism>
<evidence type="ECO:0000256" key="1">
    <source>
        <dbReference type="ARBA" id="ARBA00001947"/>
    </source>
</evidence>
<keyword evidence="2" id="KW-0479">Metal-binding</keyword>
<proteinExistence type="predicted"/>
<evidence type="ECO:0000259" key="5">
    <source>
        <dbReference type="Pfam" id="PF24827"/>
    </source>
</evidence>
<comment type="caution">
    <text evidence="6">The sequence shown here is derived from an EMBL/GenBank/DDBJ whole genome shotgun (WGS) entry which is preliminary data.</text>
</comment>
<dbReference type="Pfam" id="PF24827">
    <property type="entry name" value="AstE_AspA_cat"/>
    <property type="match status" value="1"/>
</dbReference>
<dbReference type="SUPFAM" id="SSF53187">
    <property type="entry name" value="Zn-dependent exopeptidases"/>
    <property type="match status" value="1"/>
</dbReference>
<evidence type="ECO:0000256" key="2">
    <source>
        <dbReference type="ARBA" id="ARBA00022723"/>
    </source>
</evidence>
<evidence type="ECO:0000256" key="3">
    <source>
        <dbReference type="ARBA" id="ARBA00022801"/>
    </source>
</evidence>
<name>A0A9E5MP07_9GAMM</name>
<dbReference type="EMBL" id="JAAONZ010000020">
    <property type="protein sequence ID" value="NHO67813.1"/>
    <property type="molecule type" value="Genomic_DNA"/>
</dbReference>
<dbReference type="GO" id="GO:0016788">
    <property type="term" value="F:hydrolase activity, acting on ester bonds"/>
    <property type="evidence" value="ECO:0007669"/>
    <property type="project" value="InterPro"/>
</dbReference>
<dbReference type="RefSeq" id="WP_167191216.1">
    <property type="nucleotide sequence ID" value="NZ_JAAONZ010000020.1"/>
</dbReference>
<dbReference type="Proteomes" id="UP000787472">
    <property type="component" value="Unassembled WGS sequence"/>
</dbReference>
<reference evidence="6" key="1">
    <citation type="submission" date="2020-03" db="EMBL/GenBank/DDBJ databases">
        <authorList>
            <person name="Guo F."/>
        </authorList>
    </citation>
    <scope>NUCLEOTIDE SEQUENCE</scope>
    <source>
        <strain evidence="6">JCM 30134</strain>
    </source>
</reference>
<evidence type="ECO:0000313" key="7">
    <source>
        <dbReference type="Proteomes" id="UP000787472"/>
    </source>
</evidence>
<evidence type="ECO:0000256" key="4">
    <source>
        <dbReference type="ARBA" id="ARBA00022833"/>
    </source>
</evidence>
<dbReference type="AlphaFoldDB" id="A0A9E5MP07"/>
<sequence length="338" mass="37483">MTPLPIISIPEQLGNHLLEFLQGLPGPCCIHVPGADRSRCRFVVTLLHGNEPSGVDAIYRLLQQPLQPVCDMYLAIMNISAALTEPFFRYRQLPGKRDLNRCFKAPYDDAEGQLARSLMQLIQTKKPEALIDLHNTSGNGPAFGVAVHLDSRHDALVSLFTERLIITDLQLGALMELSEEAVPTVTVECGGAQEEEAHKIAFDGLQRYFTTSNLFDLSAAPWPIEVLHNPVRLELAADLTFSYAESLQARDDLSLRADIEQFNFGVVTPDTLLGWCTATAATKLHIRNASAADEALQAWFSTDNGELRPIRPLKLFMITARADIARSDCLLYAVRCRE</sequence>
<comment type="cofactor">
    <cofactor evidence="1">
        <name>Zn(2+)</name>
        <dbReference type="ChEBI" id="CHEBI:29105"/>
    </cofactor>
</comment>
<keyword evidence="3" id="KW-0378">Hydrolase</keyword>
<dbReference type="GO" id="GO:0046872">
    <property type="term" value="F:metal ion binding"/>
    <property type="evidence" value="ECO:0007669"/>
    <property type="project" value="UniProtKB-KW"/>
</dbReference>
<protein>
    <submittedName>
        <fullName evidence="6">Succinylglutamate desuccinylase</fullName>
    </submittedName>
</protein>